<keyword evidence="6 11" id="KW-0602">Photosynthesis</keyword>
<evidence type="ECO:0000256" key="2">
    <source>
        <dbReference type="ARBA" id="ARBA00004334"/>
    </source>
</evidence>
<feature type="binding site" evidence="10">
    <location>
        <position position="206"/>
    </location>
    <ligand>
        <name>chlorophyll a</name>
        <dbReference type="ChEBI" id="CHEBI:58416"/>
        <label>1</label>
    </ligand>
</feature>
<proteinExistence type="inferred from homology"/>
<evidence type="ECO:0000256" key="4">
    <source>
        <dbReference type="ARBA" id="ARBA00022494"/>
    </source>
</evidence>
<evidence type="ECO:0000256" key="10">
    <source>
        <dbReference type="PIRSR" id="PIRSR601344-1"/>
    </source>
</evidence>
<feature type="binding site" description="axial binding residue" evidence="10">
    <location>
        <position position="148"/>
    </location>
    <ligand>
        <name>chlorophyll b</name>
        <dbReference type="ChEBI" id="CHEBI:61721"/>
        <label>1</label>
    </ligand>
    <ligandPart>
        <name>Mg</name>
        <dbReference type="ChEBI" id="CHEBI:25107"/>
    </ligandPart>
</feature>
<dbReference type="Proteomes" id="UP001054889">
    <property type="component" value="Unassembled WGS sequence"/>
</dbReference>
<keyword evidence="11" id="KW-0793">Thylakoid</keyword>
<dbReference type="AlphaFoldDB" id="A0AAV5CCD8"/>
<evidence type="ECO:0000256" key="12">
    <source>
        <dbReference type="SAM" id="MobiDB-lite"/>
    </source>
</evidence>
<feature type="binding site" evidence="10">
    <location>
        <position position="230"/>
    </location>
    <ligand>
        <name>chlorophyll a</name>
        <dbReference type="ChEBI" id="CHEBI:58416"/>
        <label>1</label>
    </ligand>
</feature>
<dbReference type="SUPFAM" id="SSF103511">
    <property type="entry name" value="Chlorophyll a-b binding protein"/>
    <property type="match status" value="1"/>
</dbReference>
<organism evidence="13 14">
    <name type="scientific">Eleusine coracana subsp. coracana</name>
    <dbReference type="NCBI Taxonomy" id="191504"/>
    <lineage>
        <taxon>Eukaryota</taxon>
        <taxon>Viridiplantae</taxon>
        <taxon>Streptophyta</taxon>
        <taxon>Embryophyta</taxon>
        <taxon>Tracheophyta</taxon>
        <taxon>Spermatophyta</taxon>
        <taxon>Magnoliopsida</taxon>
        <taxon>Liliopsida</taxon>
        <taxon>Poales</taxon>
        <taxon>Poaceae</taxon>
        <taxon>PACMAD clade</taxon>
        <taxon>Chloridoideae</taxon>
        <taxon>Cynodonteae</taxon>
        <taxon>Eleusininae</taxon>
        <taxon>Eleusine</taxon>
    </lineage>
</organism>
<keyword evidence="9 11" id="KW-0157">Chromophore</keyword>
<evidence type="ECO:0000256" key="8">
    <source>
        <dbReference type="ARBA" id="ARBA00022946"/>
    </source>
</evidence>
<evidence type="ECO:0000313" key="13">
    <source>
        <dbReference type="EMBL" id="GJM95820.1"/>
    </source>
</evidence>
<dbReference type="GO" id="GO:0009535">
    <property type="term" value="C:chloroplast thylakoid membrane"/>
    <property type="evidence" value="ECO:0007669"/>
    <property type="project" value="UniProtKB-SubCell"/>
</dbReference>
<dbReference type="GO" id="GO:0009522">
    <property type="term" value="C:photosystem I"/>
    <property type="evidence" value="ECO:0007669"/>
    <property type="project" value="UniProtKB-KW"/>
</dbReference>
<keyword evidence="14" id="KW-1185">Reference proteome</keyword>
<evidence type="ECO:0000256" key="1">
    <source>
        <dbReference type="ARBA" id="ARBA00003803"/>
    </source>
</evidence>
<feature type="binding site" description="axial binding residue" evidence="10">
    <location>
        <position position="128"/>
    </location>
    <ligand>
        <name>chlorophyll b</name>
        <dbReference type="ChEBI" id="CHEBI:61721"/>
        <label>1</label>
    </ligand>
    <ligandPart>
        <name>Mg</name>
        <dbReference type="ChEBI" id="CHEBI:25107"/>
    </ligandPart>
</feature>
<feature type="binding site" evidence="10">
    <location>
        <position position="112"/>
    </location>
    <ligand>
        <name>chlorophyll a</name>
        <dbReference type="ChEBI" id="CHEBI:58416"/>
        <label>1</label>
    </ligand>
</feature>
<dbReference type="PANTHER" id="PTHR21649">
    <property type="entry name" value="CHLOROPHYLL A/B BINDING PROTEIN"/>
    <property type="match status" value="1"/>
</dbReference>
<evidence type="ECO:0000256" key="7">
    <source>
        <dbReference type="ARBA" id="ARBA00022640"/>
    </source>
</evidence>
<protein>
    <recommendedName>
        <fullName evidence="11">Chlorophyll a-b binding protein, chloroplastic</fullName>
    </recommendedName>
</protein>
<evidence type="ECO:0000313" key="14">
    <source>
        <dbReference type="Proteomes" id="UP001054889"/>
    </source>
</evidence>
<dbReference type="InterPro" id="IPR022796">
    <property type="entry name" value="Chloroa_b-bind"/>
</dbReference>
<feature type="binding site" evidence="10">
    <location>
        <position position="189"/>
    </location>
    <ligand>
        <name>chlorophyll a</name>
        <dbReference type="ChEBI" id="CHEBI:58416"/>
        <label>1</label>
    </ligand>
</feature>
<comment type="function">
    <text evidence="1 11">The light-harvesting complex (LHC) functions as a light receptor, it captures and delivers excitation energy to photosystems with which it is closely associated.</text>
</comment>
<evidence type="ECO:0000256" key="6">
    <source>
        <dbReference type="ARBA" id="ARBA00022531"/>
    </source>
</evidence>
<sequence>MGSGGRGVPRGHQSRPSTTQSSYKDLFWPFPLINRRTISSVASSRSQDKSLKMAASALQQTTSFLGQALVSRAGVDAGGRITMRRTVKSAPQSIWFNGVKFGEAVWFKAGAQIFSEGGLDYLGNPNLVHAQSILAIWACQVVLMGFVEGYRVGGGPLGEGLDKIYPGGAFDPLGLADDPDTAAELKVKEIKNGRLAMFSMFGFFVQAIVTGKGPIENLFDHVNDPVANNAWAYATNFVPGK</sequence>
<gene>
    <name evidence="13" type="primary">ga12598</name>
    <name evidence="13" type="ORF">PR202_ga12598</name>
</gene>
<name>A0AAV5CCD8_ELECO</name>
<dbReference type="GO" id="GO:0009765">
    <property type="term" value="P:photosynthesis, light harvesting"/>
    <property type="evidence" value="ECO:0007669"/>
    <property type="project" value="InterPro"/>
</dbReference>
<feature type="binding site" evidence="10">
    <location>
        <position position="194"/>
    </location>
    <ligand>
        <name>chlorophyll a</name>
        <dbReference type="ChEBI" id="CHEBI:58416"/>
        <label>1</label>
    </ligand>
</feature>
<reference evidence="13" key="2">
    <citation type="submission" date="2021-12" db="EMBL/GenBank/DDBJ databases">
        <title>Resequencing data analysis of finger millet.</title>
        <authorList>
            <person name="Hatakeyama M."/>
            <person name="Aluri S."/>
            <person name="Balachadran M.T."/>
            <person name="Sivarajan S.R."/>
            <person name="Poveda L."/>
            <person name="Shimizu-Inatsugi R."/>
            <person name="Schlapbach R."/>
            <person name="Sreeman S.M."/>
            <person name="Shimizu K.K."/>
        </authorList>
    </citation>
    <scope>NUCLEOTIDE SEQUENCE</scope>
</reference>
<feature type="binding site" description="axial binding residue" evidence="10">
    <location>
        <position position="157"/>
    </location>
    <ligand>
        <name>chlorophyll b</name>
        <dbReference type="ChEBI" id="CHEBI:61721"/>
        <label>1</label>
    </ligand>
    <ligandPart>
        <name>Mg</name>
        <dbReference type="ChEBI" id="CHEBI:25107"/>
    </ligandPart>
</feature>
<keyword evidence="5 11" id="KW-0150">Chloroplast</keyword>
<keyword evidence="11" id="KW-0603">Photosystem I</keyword>
<evidence type="ECO:0000256" key="3">
    <source>
        <dbReference type="ARBA" id="ARBA00011769"/>
    </source>
</evidence>
<dbReference type="EMBL" id="BQKI01000006">
    <property type="protein sequence ID" value="GJM95820.1"/>
    <property type="molecule type" value="Genomic_DNA"/>
</dbReference>
<feature type="region of interest" description="Disordered" evidence="12">
    <location>
        <begin position="1"/>
        <end position="22"/>
    </location>
</feature>
<keyword evidence="8" id="KW-0809">Transit peptide</keyword>
<evidence type="ECO:0000256" key="5">
    <source>
        <dbReference type="ARBA" id="ARBA00022528"/>
    </source>
</evidence>
<comment type="subunit">
    <text evidence="3">The LHC complex consists of chlorophyll a-b binding proteins.</text>
</comment>
<feature type="binding site" evidence="10">
    <location>
        <position position="192"/>
    </location>
    <ligand>
        <name>chlorophyll a</name>
        <dbReference type="ChEBI" id="CHEBI:58416"/>
        <label>1</label>
    </ligand>
</feature>
<keyword evidence="4 10" id="KW-0148">Chlorophyll</keyword>
<evidence type="ECO:0000256" key="11">
    <source>
        <dbReference type="RuleBase" id="RU363080"/>
    </source>
</evidence>
<accession>A0AAV5CCD8</accession>
<keyword evidence="11" id="KW-0604">Photosystem II</keyword>
<dbReference type="Gene3D" id="1.10.3460.10">
    <property type="entry name" value="Chlorophyll a/b binding protein domain"/>
    <property type="match status" value="1"/>
</dbReference>
<feature type="binding site" evidence="10">
    <location>
        <position position="140"/>
    </location>
    <ligand>
        <name>chlorophyll a</name>
        <dbReference type="ChEBI" id="CHEBI:58416"/>
        <label>3</label>
    </ligand>
</feature>
<dbReference type="InterPro" id="IPR001344">
    <property type="entry name" value="Chloro_AB-bd_pln"/>
</dbReference>
<feature type="binding site" evidence="10">
    <location>
        <position position="122"/>
    </location>
    <ligand>
        <name>chlorophyll a</name>
        <dbReference type="ChEBI" id="CHEBI:58416"/>
        <label>1</label>
    </ligand>
</feature>
<comment type="similarity">
    <text evidence="11">Belongs to the light-harvesting chlorophyll a/b-binding (LHC) protein family.</text>
</comment>
<feature type="binding site" description="axial binding residue" evidence="10">
    <location>
        <position position="132"/>
    </location>
    <ligand>
        <name>chlorophyll b</name>
        <dbReference type="ChEBI" id="CHEBI:61721"/>
        <label>1</label>
    </ligand>
    <ligandPart>
        <name>Mg</name>
        <dbReference type="ChEBI" id="CHEBI:25107"/>
    </ligandPart>
</feature>
<dbReference type="Pfam" id="PF00504">
    <property type="entry name" value="Chloroa_b-bind"/>
    <property type="match status" value="1"/>
</dbReference>
<feature type="binding site" description="axial binding residue" evidence="10">
    <location>
        <position position="237"/>
    </location>
    <ligand>
        <name>chlorophyll b</name>
        <dbReference type="ChEBI" id="CHEBI:61721"/>
        <label>1</label>
    </ligand>
    <ligandPart>
        <name>Mg</name>
        <dbReference type="ChEBI" id="CHEBI:25107"/>
    </ligandPart>
</feature>
<dbReference type="GO" id="GO:0009523">
    <property type="term" value="C:photosystem II"/>
    <property type="evidence" value="ECO:0007669"/>
    <property type="project" value="UniProtKB-KW"/>
</dbReference>
<reference evidence="13" key="1">
    <citation type="journal article" date="2018" name="DNA Res.">
        <title>Multiple hybrid de novo genome assembly of finger millet, an orphan allotetraploid crop.</title>
        <authorList>
            <person name="Hatakeyama M."/>
            <person name="Aluri S."/>
            <person name="Balachadran M.T."/>
            <person name="Sivarajan S.R."/>
            <person name="Patrignani A."/>
            <person name="Gruter S."/>
            <person name="Poveda L."/>
            <person name="Shimizu-Inatsugi R."/>
            <person name="Baeten J."/>
            <person name="Francoijs K.J."/>
            <person name="Nataraja K.N."/>
            <person name="Reddy Y.A.N."/>
            <person name="Phadnis S."/>
            <person name="Ravikumar R.L."/>
            <person name="Schlapbach R."/>
            <person name="Sreeman S.M."/>
            <person name="Shimizu K.K."/>
        </authorList>
    </citation>
    <scope>NUCLEOTIDE SEQUENCE</scope>
</reference>
<evidence type="ECO:0000256" key="9">
    <source>
        <dbReference type="ARBA" id="ARBA00022991"/>
    </source>
</evidence>
<comment type="subcellular location">
    <subcellularLocation>
        <location evidence="2 11">Plastid</location>
        <location evidence="2 11">Chloroplast thylakoid membrane</location>
    </subcellularLocation>
</comment>
<comment type="caution">
    <text evidence="13">The sequence shown here is derived from an EMBL/GenBank/DDBJ whole genome shotgun (WGS) entry which is preliminary data.</text>
</comment>
<dbReference type="GO" id="GO:0016168">
    <property type="term" value="F:chlorophyll binding"/>
    <property type="evidence" value="ECO:0007669"/>
    <property type="project" value="UniProtKB-KW"/>
</dbReference>
<feature type="binding site" evidence="10">
    <location>
        <position position="221"/>
    </location>
    <ligand>
        <name>chlorophyll a</name>
        <dbReference type="ChEBI" id="CHEBI:58416"/>
        <label>1</label>
    </ligand>
</feature>
<feature type="binding site" evidence="10">
    <location>
        <position position="188"/>
    </location>
    <ligand>
        <name>chlorophyll a</name>
        <dbReference type="ChEBI" id="CHEBI:58416"/>
        <label>1</label>
    </ligand>
</feature>
<keyword evidence="7 11" id="KW-0934">Plastid</keyword>